<feature type="repeat" description="ARM" evidence="11">
    <location>
        <begin position="209"/>
        <end position="237"/>
    </location>
</feature>
<gene>
    <name evidence="17" type="ORF">BTJ68_09971</name>
</gene>
<evidence type="ECO:0000256" key="7">
    <source>
        <dbReference type="ARBA" id="ARBA00022737"/>
    </source>
</evidence>
<dbReference type="InterPro" id="IPR032413">
    <property type="entry name" value="Arm_3"/>
</dbReference>
<dbReference type="InterPro" id="IPR019050">
    <property type="entry name" value="FDF_dom"/>
</dbReference>
<feature type="region of interest" description="Disordered" evidence="13">
    <location>
        <begin position="689"/>
        <end position="833"/>
    </location>
</feature>
<dbReference type="FunFam" id="1.25.10.10:FF:000021">
    <property type="entry name" value="Importin subunit alpha"/>
    <property type="match status" value="1"/>
</dbReference>
<feature type="compositionally biased region" description="Basic and acidic residues" evidence="13">
    <location>
        <begin position="20"/>
        <end position="46"/>
    </location>
</feature>
<evidence type="ECO:0000259" key="15">
    <source>
        <dbReference type="PROSITE" id="PS51385"/>
    </source>
</evidence>
<comment type="similarity">
    <text evidence="3">Belongs to the importin alpha family.</text>
</comment>
<reference evidence="17 18" key="1">
    <citation type="submission" date="2017-01" db="EMBL/GenBank/DDBJ databases">
        <title>The recent genome duplication of the halophilic yeast Hortaea werneckii: insights from long-read sequencing.</title>
        <authorList>
            <person name="Sinha S."/>
            <person name="Flibotte S."/>
            <person name="Neira M."/>
            <person name="Lenassi M."/>
            <person name="Gostincar C."/>
            <person name="Stajich J.E."/>
            <person name="Nislow C.E."/>
        </authorList>
    </citation>
    <scope>NUCLEOTIDE SEQUENCE [LARGE SCALE GENOMIC DNA]</scope>
    <source>
        <strain evidence="17 18">EXF-2000</strain>
    </source>
</reference>
<evidence type="ECO:0000259" key="16">
    <source>
        <dbReference type="PROSITE" id="PS51512"/>
    </source>
</evidence>
<evidence type="ECO:0000256" key="10">
    <source>
        <dbReference type="ARBA" id="ARBA00075820"/>
    </source>
</evidence>
<dbReference type="PROSITE" id="PS51214">
    <property type="entry name" value="IBB"/>
    <property type="match status" value="1"/>
</dbReference>
<feature type="compositionally biased region" description="Basic and acidic residues" evidence="13">
    <location>
        <begin position="715"/>
        <end position="725"/>
    </location>
</feature>
<dbReference type="Proteomes" id="UP000194280">
    <property type="component" value="Unassembled WGS sequence"/>
</dbReference>
<evidence type="ECO:0000313" key="18">
    <source>
        <dbReference type="Proteomes" id="UP000194280"/>
    </source>
</evidence>
<dbReference type="EMBL" id="MUNK01000122">
    <property type="protein sequence ID" value="OTA31097.1"/>
    <property type="molecule type" value="Genomic_DNA"/>
</dbReference>
<dbReference type="Gene3D" id="1.25.10.10">
    <property type="entry name" value="Leucine-rich Repeat Variant"/>
    <property type="match status" value="1"/>
</dbReference>
<evidence type="ECO:0000256" key="2">
    <source>
        <dbReference type="ARBA" id="ARBA00006610"/>
    </source>
</evidence>
<name>A0A1Z5T4W8_HORWE</name>
<dbReference type="Pfam" id="PF03853">
    <property type="entry name" value="YjeF_N"/>
    <property type="match status" value="1"/>
</dbReference>
<dbReference type="FunFam" id="1.20.5.690:FF:000003">
    <property type="entry name" value="Importin subunit alpha"/>
    <property type="match status" value="1"/>
</dbReference>
<comment type="similarity">
    <text evidence="2">Belongs to the EDC3 family.</text>
</comment>
<feature type="compositionally biased region" description="Low complexity" evidence="13">
    <location>
        <begin position="578"/>
        <end position="589"/>
    </location>
</feature>
<dbReference type="SUPFAM" id="SSF64153">
    <property type="entry name" value="YjeF N-terminal domain-like"/>
    <property type="match status" value="1"/>
</dbReference>
<feature type="repeat" description="ARM" evidence="11">
    <location>
        <begin position="336"/>
        <end position="368"/>
    </location>
</feature>
<keyword evidence="7" id="KW-0677">Repeat</keyword>
<accession>A0A1Z5T4W8</accession>
<proteinExistence type="inferred from homology"/>
<dbReference type="SMART" id="SM00185">
    <property type="entry name" value="ARM"/>
    <property type="match status" value="8"/>
</dbReference>
<dbReference type="PROSITE" id="PS51512">
    <property type="entry name" value="DFDF"/>
    <property type="match status" value="1"/>
</dbReference>
<evidence type="ECO:0000256" key="8">
    <source>
        <dbReference type="ARBA" id="ARBA00022927"/>
    </source>
</evidence>
<organism evidence="17 18">
    <name type="scientific">Hortaea werneckii EXF-2000</name>
    <dbReference type="NCBI Taxonomy" id="1157616"/>
    <lineage>
        <taxon>Eukaryota</taxon>
        <taxon>Fungi</taxon>
        <taxon>Dikarya</taxon>
        <taxon>Ascomycota</taxon>
        <taxon>Pezizomycotina</taxon>
        <taxon>Dothideomycetes</taxon>
        <taxon>Dothideomycetidae</taxon>
        <taxon>Mycosphaerellales</taxon>
        <taxon>Teratosphaeriaceae</taxon>
        <taxon>Hortaea</taxon>
    </lineage>
</organism>
<dbReference type="OrthoDB" id="29145at2759"/>
<dbReference type="InterPro" id="IPR002652">
    <property type="entry name" value="Importin-a_IBB"/>
</dbReference>
<evidence type="ECO:0000259" key="14">
    <source>
        <dbReference type="PROSITE" id="PS51214"/>
    </source>
</evidence>
<dbReference type="InParanoid" id="A0A1Z5T4W8"/>
<feature type="compositionally biased region" description="Polar residues" evidence="13">
    <location>
        <begin position="791"/>
        <end position="804"/>
    </location>
</feature>
<dbReference type="PROSITE" id="PS50176">
    <property type="entry name" value="ARM_REPEAT"/>
    <property type="match status" value="4"/>
</dbReference>
<evidence type="ECO:0000256" key="12">
    <source>
        <dbReference type="PROSITE-ProRule" id="PRU00561"/>
    </source>
</evidence>
<dbReference type="InterPro" id="IPR011989">
    <property type="entry name" value="ARM-like"/>
</dbReference>
<feature type="repeat" description="ARM" evidence="11">
    <location>
        <begin position="167"/>
        <end position="195"/>
    </location>
</feature>
<feature type="region of interest" description="Disordered" evidence="13">
    <location>
        <begin position="1"/>
        <end position="77"/>
    </location>
</feature>
<feature type="domain" description="IBB" evidence="14">
    <location>
        <begin position="1"/>
        <end position="58"/>
    </location>
</feature>
<comment type="subcellular location">
    <subcellularLocation>
        <location evidence="1">Cytoplasm</location>
        <location evidence="1">P-body</location>
    </subcellularLocation>
</comment>
<keyword evidence="8" id="KW-0653">Protein transport</keyword>
<dbReference type="VEuPathDB" id="FungiDB:BTJ68_09971"/>
<dbReference type="GO" id="GO:0006606">
    <property type="term" value="P:protein import into nucleus"/>
    <property type="evidence" value="ECO:0007669"/>
    <property type="project" value="InterPro"/>
</dbReference>
<dbReference type="InterPro" id="IPR036975">
    <property type="entry name" value="Importin-a_IBB_sf"/>
</dbReference>
<dbReference type="GO" id="GO:0000932">
    <property type="term" value="C:P-body"/>
    <property type="evidence" value="ECO:0007669"/>
    <property type="project" value="UniProtKB-SubCell"/>
</dbReference>
<protein>
    <recommendedName>
        <fullName evidence="4">Enhancer of mRNA-decapping protein 3</fullName>
    </recommendedName>
    <alternativeName>
        <fullName evidence="9">Importin subunit alpha</fullName>
    </alternativeName>
    <alternativeName>
        <fullName evidence="10">Karyopherin alpha</fullName>
    </alternativeName>
</protein>
<dbReference type="GO" id="GO:0061608">
    <property type="term" value="F:nuclear import signal receptor activity"/>
    <property type="evidence" value="ECO:0007669"/>
    <property type="project" value="InterPro"/>
</dbReference>
<dbReference type="InterPro" id="IPR016024">
    <property type="entry name" value="ARM-type_fold"/>
</dbReference>
<evidence type="ECO:0000256" key="4">
    <source>
        <dbReference type="ARBA" id="ARBA00015797"/>
    </source>
</evidence>
<evidence type="ECO:0000313" key="17">
    <source>
        <dbReference type="EMBL" id="OTA31097.1"/>
    </source>
</evidence>
<feature type="compositionally biased region" description="Basic residues" evidence="13">
    <location>
        <begin position="737"/>
        <end position="748"/>
    </location>
</feature>
<dbReference type="InterPro" id="IPR004443">
    <property type="entry name" value="YjeF_N_dom"/>
</dbReference>
<feature type="compositionally biased region" description="Low complexity" evidence="13">
    <location>
        <begin position="971"/>
        <end position="980"/>
    </location>
</feature>
<dbReference type="InterPro" id="IPR000225">
    <property type="entry name" value="Armadillo"/>
</dbReference>
<keyword evidence="5 12" id="KW-0813">Transport</keyword>
<feature type="compositionally biased region" description="Low complexity" evidence="13">
    <location>
        <begin position="894"/>
        <end position="903"/>
    </location>
</feature>
<dbReference type="SMART" id="SM01199">
    <property type="entry name" value="FDF"/>
    <property type="match status" value="1"/>
</dbReference>
<evidence type="ECO:0000256" key="11">
    <source>
        <dbReference type="PROSITE-ProRule" id="PRU00259"/>
    </source>
</evidence>
<dbReference type="FunCoup" id="A0A1Z5T4W8">
    <property type="interactions" value="225"/>
</dbReference>
<dbReference type="Pfam" id="PF09532">
    <property type="entry name" value="FDF"/>
    <property type="match status" value="1"/>
</dbReference>
<dbReference type="PROSITE" id="PS51385">
    <property type="entry name" value="YJEF_N"/>
    <property type="match status" value="1"/>
</dbReference>
<evidence type="ECO:0000256" key="13">
    <source>
        <dbReference type="SAM" id="MobiDB-lite"/>
    </source>
</evidence>
<feature type="compositionally biased region" description="Low complexity" evidence="13">
    <location>
        <begin position="614"/>
        <end position="630"/>
    </location>
</feature>
<keyword evidence="6" id="KW-0963">Cytoplasm</keyword>
<feature type="compositionally biased region" description="Polar residues" evidence="13">
    <location>
        <begin position="987"/>
        <end position="996"/>
    </location>
</feature>
<dbReference type="Pfam" id="PF01749">
    <property type="entry name" value="IBB"/>
    <property type="match status" value="1"/>
</dbReference>
<feature type="compositionally biased region" description="Basic and acidic residues" evidence="13">
    <location>
        <begin position="1"/>
        <end position="11"/>
    </location>
</feature>
<dbReference type="InterPro" id="IPR025762">
    <property type="entry name" value="DFDF"/>
</dbReference>
<keyword evidence="18" id="KW-1185">Reference proteome</keyword>
<evidence type="ECO:0000256" key="3">
    <source>
        <dbReference type="ARBA" id="ARBA00010394"/>
    </source>
</evidence>
<feature type="region of interest" description="Disordered" evidence="13">
    <location>
        <begin position="546"/>
        <end position="664"/>
    </location>
</feature>
<dbReference type="Gene3D" id="3.40.50.10260">
    <property type="entry name" value="YjeF N-terminal domain"/>
    <property type="match status" value="1"/>
</dbReference>
<dbReference type="PANTHER" id="PTHR23316">
    <property type="entry name" value="IMPORTIN ALPHA"/>
    <property type="match status" value="1"/>
</dbReference>
<feature type="domain" description="YjeF N-terminal" evidence="15">
    <location>
        <begin position="1029"/>
        <end position="1288"/>
    </location>
</feature>
<comment type="caution">
    <text evidence="17">The sequence shown here is derived from an EMBL/GenBank/DDBJ whole genome shotgun (WGS) entry which is preliminary data.</text>
</comment>
<evidence type="ECO:0000256" key="5">
    <source>
        <dbReference type="ARBA" id="ARBA00022448"/>
    </source>
</evidence>
<feature type="compositionally biased region" description="Basic and acidic residues" evidence="13">
    <location>
        <begin position="853"/>
        <end position="866"/>
    </location>
</feature>
<evidence type="ECO:0000256" key="6">
    <source>
        <dbReference type="ARBA" id="ARBA00022490"/>
    </source>
</evidence>
<evidence type="ECO:0000256" key="9">
    <source>
        <dbReference type="ARBA" id="ARBA00071843"/>
    </source>
</evidence>
<feature type="domain" description="DFDF" evidence="16">
    <location>
        <begin position="823"/>
        <end position="859"/>
    </location>
</feature>
<dbReference type="STRING" id="1157616.A0A1Z5T4W8"/>
<dbReference type="GO" id="GO:0005634">
    <property type="term" value="C:nucleus"/>
    <property type="evidence" value="ECO:0007669"/>
    <property type="project" value="UniProtKB-ARBA"/>
</dbReference>
<dbReference type="SUPFAM" id="SSF48371">
    <property type="entry name" value="ARM repeat"/>
    <property type="match status" value="1"/>
</dbReference>
<dbReference type="Pfam" id="PF16186">
    <property type="entry name" value="Arm_3"/>
    <property type="match status" value="1"/>
</dbReference>
<evidence type="ECO:0000256" key="1">
    <source>
        <dbReference type="ARBA" id="ARBA00004201"/>
    </source>
</evidence>
<dbReference type="InterPro" id="IPR036652">
    <property type="entry name" value="YjeF_N_dom_sf"/>
</dbReference>
<dbReference type="Gene3D" id="1.20.5.690">
    <property type="entry name" value="Importin-alpha, importin-beta-binding domain"/>
    <property type="match status" value="1"/>
</dbReference>
<sequence length="1314" mass="141263">MAERYIPEHRRTNFKAKSTFKPDELRRRREEQQVEIRKQKREENLAKRRGIGARGEGQLGASLGAAPDSDDEGATNEGQLNEELPLMVQGVFSDKIEDQIAATTKFRKLLSKERNPPIERVIDTGAVGRFVEFLRSPHTLVQFEAAWALTNIASGSAQQTQVVIEAGAVPIFVELLSSPEPDVREQAVWALGNIAGDSPACRDFVLQCGALAPLVRLLGDSRKLSMLRNATWTLSNFCRGKTPQPDWATIAPALPVLAKLVYSLDDEVLIDACWAISYLSDGSNDKIQAVIEANIPRRLVELLMHASTSVQTPALRSVGNIVTGDDVQTQLIINCGALPALLSLLSSTKDGIRKEACWTISNITAGNSAQIQSVVDANIIPPLIHLLSNGDFKTRKEACWAISNATSGGLQKPDQIRYLVSQGAVKPLCDLLICPDNKIIQVALDGLENVLKVGDMDKEASEGSAEPPVNRYALFIEECGGMEKIHDCQNNSNEEIYMKAYNIIEKYFSDEEGEADVGELAPQQGADGQFGFGAQQQQQNFNFANGSGGDMEILLSEYGPKIPDMDDPKHGSRRPQCPWTSWPNTNSTSTPPPPPMHPPMRKIPQPSQAPPAAPASTAQAQQAPQPSQPAFVDPAILSYGKSPAQSKPVQPPPAPAASEAPATPVKAMLAKAAESLPANGSPFVAEAGNVSATKKASKGQDAPSPSQNAQAGQRRAAEKKAVKVEEQEDGQAEAGGKKKTRRGQKKKAAGAPTSSDPPPVMNIEVSRNGNNMDGSVKRGKGWRQTPLLQPAAQSESPVQQARSLKQNRKQREQDREMQNGWATEEATDVQDMGDFDFEASNKLFDKKTVFDELRQGDTTADEERLVGHNRVPRPGTYGGKNLHPTENVLSPKLAPDVADSSSDADTELNLANGRSSSKHSTTRVSLGKKGTSRQNSLQVDGKPHPLSTSLSSDRGGINRSVASLAGRTSKPVPSVAASSPRPDRTQSPHSAVSAFTSKTTAPASAVVQEPHFIIRETLASCPVLLPSALEMLEAETVSRFGLTHDAMTETAARSVAETAMSAFDTFGGSRRGSRSNIVRAGVTSSVHHDRAATPVIVILAGNNALGARAVAAGRHLVSRGCKIIIAEQQFESSEMQDTHMKTQTAMLKRMQRSGANIKRGPWRKAYNYIKNLSGPPVLIIDALLAGNTYESLLDTTNAAHAAATQLEAREMIDWANRSRAPALCIGCPSGVSGIDGSTTILEGEPLAVRPDKVLGLGAPMQGLLAAMKNGERWDVSLADLGINITLRSDEAVAFGSQWVSELRYLEDELAVTES</sequence>
<feature type="repeat" description="ARM" evidence="11">
    <location>
        <begin position="125"/>
        <end position="167"/>
    </location>
</feature>
<dbReference type="Pfam" id="PF00514">
    <property type="entry name" value="Arm"/>
    <property type="match status" value="8"/>
</dbReference>
<feature type="region of interest" description="Disordered" evidence="13">
    <location>
        <begin position="853"/>
        <end position="996"/>
    </location>
</feature>